<dbReference type="InterPro" id="IPR001680">
    <property type="entry name" value="WD40_rpt"/>
</dbReference>
<dbReference type="InterPro" id="IPR019775">
    <property type="entry name" value="WD40_repeat_CS"/>
</dbReference>
<dbReference type="OrthoDB" id="361494at2759"/>
<dbReference type="GO" id="GO:0070912">
    <property type="term" value="C:Ddb1-Ckn1 complex"/>
    <property type="evidence" value="ECO:0007669"/>
    <property type="project" value="EnsemblFungi"/>
</dbReference>
<dbReference type="InterPro" id="IPR015943">
    <property type="entry name" value="WD40/YVTN_repeat-like_dom_sf"/>
</dbReference>
<keyword evidence="2" id="KW-0677">Repeat</keyword>
<dbReference type="PROSITE" id="PS00678">
    <property type="entry name" value="WD_REPEATS_1"/>
    <property type="match status" value="2"/>
</dbReference>
<feature type="compositionally biased region" description="Polar residues" evidence="6">
    <location>
        <begin position="333"/>
        <end position="346"/>
    </location>
</feature>
<comment type="caution">
    <text evidence="7">The sequence shown here is derived from an EMBL/GenBank/DDBJ whole genome shotgun (WGS) entry which is preliminary data.</text>
</comment>
<gene>
    <name evidence="7" type="ORF">DM01DRAFT_307909</name>
</gene>
<dbReference type="InterPro" id="IPR036322">
    <property type="entry name" value="WD40_repeat_dom_sf"/>
</dbReference>
<evidence type="ECO:0000313" key="7">
    <source>
        <dbReference type="EMBL" id="ORX61420.1"/>
    </source>
</evidence>
<organism evidence="7 8">
    <name type="scientific">Hesseltinella vesiculosa</name>
    <dbReference type="NCBI Taxonomy" id="101127"/>
    <lineage>
        <taxon>Eukaryota</taxon>
        <taxon>Fungi</taxon>
        <taxon>Fungi incertae sedis</taxon>
        <taxon>Mucoromycota</taxon>
        <taxon>Mucoromycotina</taxon>
        <taxon>Mucoromycetes</taxon>
        <taxon>Mucorales</taxon>
        <taxon>Cunninghamellaceae</taxon>
        <taxon>Hesseltinella</taxon>
    </lineage>
</organism>
<dbReference type="Proteomes" id="UP000242146">
    <property type="component" value="Unassembled WGS sequence"/>
</dbReference>
<dbReference type="GO" id="GO:0006283">
    <property type="term" value="P:transcription-coupled nucleotide-excision repair"/>
    <property type="evidence" value="ECO:0007669"/>
    <property type="project" value="EnsemblFungi"/>
</dbReference>
<evidence type="ECO:0000256" key="1">
    <source>
        <dbReference type="ARBA" id="ARBA00022574"/>
    </source>
</evidence>
<dbReference type="AlphaFoldDB" id="A0A1X2GTU2"/>
<dbReference type="PROSITE" id="PS50294">
    <property type="entry name" value="WD_REPEATS_REGION"/>
    <property type="match status" value="2"/>
</dbReference>
<dbReference type="EMBL" id="MCGT01000003">
    <property type="protein sequence ID" value="ORX61420.1"/>
    <property type="molecule type" value="Genomic_DNA"/>
</dbReference>
<evidence type="ECO:0000256" key="3">
    <source>
        <dbReference type="ARBA" id="ARBA00022763"/>
    </source>
</evidence>
<dbReference type="PANTHER" id="PTHR46202:SF1">
    <property type="entry name" value="DNA EXCISION REPAIR PROTEIN ERCC-8"/>
    <property type="match status" value="1"/>
</dbReference>
<dbReference type="SMART" id="SM00320">
    <property type="entry name" value="WD40"/>
    <property type="match status" value="5"/>
</dbReference>
<evidence type="ECO:0000256" key="6">
    <source>
        <dbReference type="SAM" id="MobiDB-lite"/>
    </source>
</evidence>
<dbReference type="InterPro" id="IPR020472">
    <property type="entry name" value="WD40_PAC1"/>
</dbReference>
<evidence type="ECO:0000313" key="8">
    <source>
        <dbReference type="Proteomes" id="UP000242146"/>
    </source>
</evidence>
<feature type="repeat" description="WD" evidence="5">
    <location>
        <begin position="62"/>
        <end position="104"/>
    </location>
</feature>
<dbReference type="Gene3D" id="2.130.10.10">
    <property type="entry name" value="YVTN repeat-like/Quinoprotein amine dehydrogenase"/>
    <property type="match status" value="1"/>
</dbReference>
<feature type="region of interest" description="Disordered" evidence="6">
    <location>
        <begin position="331"/>
        <end position="369"/>
    </location>
</feature>
<evidence type="ECO:0000256" key="4">
    <source>
        <dbReference type="ARBA" id="ARBA00023204"/>
    </source>
</evidence>
<dbReference type="STRING" id="101127.A0A1X2GTU2"/>
<dbReference type="GO" id="GO:0031464">
    <property type="term" value="C:Cul4A-RING E3 ubiquitin ligase complex"/>
    <property type="evidence" value="ECO:0007669"/>
    <property type="project" value="TreeGrafter"/>
</dbReference>
<proteinExistence type="predicted"/>
<sequence>MLLKPIQCSLCLGGVNGLDIETVEQRYLMSGGADGRIHIYDLQVSSRKKVTKIPPIASVSRADRHLYAVSSVSWYPFDTGMFISSSYDQTIRVWDTNEMNVACTFPLDSLVHCQAISPIASHSLVAAAAAEPRIRLCDLRSGAFTHSLSDHVGEVYSCLWSPSQEFTLYSGGSDGTVRVWDIRRASACLASLDQENGADPLGETNTAHGGRPVNGLTASADGQYLVTLGKDEKIRLWDTTTGKNMLVNYGSYFRNRYKSRLQPVISDADVWPPLLFVPSDDQQVLVYGLLDGKLTKRLRGAYGRVTCVEQRASHQEIYSGSNEGDILVWEANPTPTLAPSSSANPSQPFPQDDIQMDTWSDSDDENDSS</sequence>
<keyword evidence="1 5" id="KW-0853">WD repeat</keyword>
<dbReference type="SUPFAM" id="SSF50978">
    <property type="entry name" value="WD40 repeat-like"/>
    <property type="match status" value="1"/>
</dbReference>
<dbReference type="Pfam" id="PF00400">
    <property type="entry name" value="WD40"/>
    <property type="match status" value="3"/>
</dbReference>
<dbReference type="InterPro" id="IPR042238">
    <property type="entry name" value="Rad28/ERCC8/Ckn1/ATCSA-1"/>
</dbReference>
<keyword evidence="4" id="KW-0234">DNA repair</keyword>
<protein>
    <submittedName>
        <fullName evidence="7">WD40 repeat-like protein</fullName>
    </submittedName>
</protein>
<feature type="repeat" description="WD" evidence="5">
    <location>
        <begin position="148"/>
        <end position="190"/>
    </location>
</feature>
<feature type="repeat" description="WD" evidence="5">
    <location>
        <begin position="213"/>
        <end position="247"/>
    </location>
</feature>
<accession>A0A1X2GTU2</accession>
<evidence type="ECO:0000256" key="2">
    <source>
        <dbReference type="ARBA" id="ARBA00022737"/>
    </source>
</evidence>
<dbReference type="PROSITE" id="PS50082">
    <property type="entry name" value="WD_REPEATS_2"/>
    <property type="match status" value="3"/>
</dbReference>
<keyword evidence="8" id="KW-1185">Reference proteome</keyword>
<dbReference type="GO" id="GO:0043161">
    <property type="term" value="P:proteasome-mediated ubiquitin-dependent protein catabolic process"/>
    <property type="evidence" value="ECO:0007669"/>
    <property type="project" value="TreeGrafter"/>
</dbReference>
<reference evidence="7 8" key="1">
    <citation type="submission" date="2016-07" db="EMBL/GenBank/DDBJ databases">
        <title>Pervasive Adenine N6-methylation of Active Genes in Fungi.</title>
        <authorList>
            <consortium name="DOE Joint Genome Institute"/>
            <person name="Mondo S.J."/>
            <person name="Dannebaum R.O."/>
            <person name="Kuo R.C."/>
            <person name="Labutti K."/>
            <person name="Haridas S."/>
            <person name="Kuo A."/>
            <person name="Salamov A."/>
            <person name="Ahrendt S.R."/>
            <person name="Lipzen A."/>
            <person name="Sullivan W."/>
            <person name="Andreopoulos W.B."/>
            <person name="Clum A."/>
            <person name="Lindquist E."/>
            <person name="Daum C."/>
            <person name="Ramamoorthy G.K."/>
            <person name="Gryganskyi A."/>
            <person name="Culley D."/>
            <person name="Magnuson J.K."/>
            <person name="James T.Y."/>
            <person name="O'Malley M.A."/>
            <person name="Stajich J.E."/>
            <person name="Spatafora J.W."/>
            <person name="Visel A."/>
            <person name="Grigoriev I.V."/>
        </authorList>
    </citation>
    <scope>NUCLEOTIDE SEQUENCE [LARGE SCALE GENOMIC DNA]</scope>
    <source>
        <strain evidence="7 8">NRRL 3301</strain>
    </source>
</reference>
<keyword evidence="3" id="KW-0227">DNA damage</keyword>
<dbReference type="PRINTS" id="PR00320">
    <property type="entry name" value="GPROTEINBRPT"/>
</dbReference>
<feature type="compositionally biased region" description="Acidic residues" evidence="6">
    <location>
        <begin position="360"/>
        <end position="369"/>
    </location>
</feature>
<dbReference type="PANTHER" id="PTHR46202">
    <property type="entry name" value="DNA EXCISION REPAIR PROTEIN ERCC-8"/>
    <property type="match status" value="1"/>
</dbReference>
<name>A0A1X2GTU2_9FUNG</name>
<dbReference type="GO" id="GO:0000209">
    <property type="term" value="P:protein polyubiquitination"/>
    <property type="evidence" value="ECO:0007669"/>
    <property type="project" value="TreeGrafter"/>
</dbReference>
<evidence type="ECO:0000256" key="5">
    <source>
        <dbReference type="PROSITE-ProRule" id="PRU00221"/>
    </source>
</evidence>